<proteinExistence type="predicted"/>
<reference evidence="2 3" key="1">
    <citation type="journal article" date="2011" name="Nature">
        <title>A high-resolution map of human evolutionary constraint using 29 mammals.</title>
        <authorList>
            <person name="Lindblad-Toh K."/>
            <person name="Garber M."/>
            <person name="Zuk O."/>
            <person name="Lin M.F."/>
            <person name="Parker B.J."/>
            <person name="Washietl S."/>
            <person name="Kheradpour P."/>
            <person name="Ernst J."/>
            <person name="Jordan G."/>
            <person name="Mauceli E."/>
            <person name="Ward L.D."/>
            <person name="Lowe C.B."/>
            <person name="Holloway A.K."/>
            <person name="Clamp M."/>
            <person name="Gnerre S."/>
            <person name="Alfoldi J."/>
            <person name="Beal K."/>
            <person name="Chang J."/>
            <person name="Clawson H."/>
            <person name="Cuff J."/>
            <person name="Di Palma F."/>
            <person name="Fitzgerald S."/>
            <person name="Flicek P."/>
            <person name="Guttman M."/>
            <person name="Hubisz M.J."/>
            <person name="Jaffe D.B."/>
            <person name="Jungreis I."/>
            <person name="Kent W.J."/>
            <person name="Kostka D."/>
            <person name="Lara M."/>
            <person name="Martins A.L."/>
            <person name="Massingham T."/>
            <person name="Moltke I."/>
            <person name="Raney B.J."/>
            <person name="Rasmussen M.D."/>
            <person name="Robinson J."/>
            <person name="Stark A."/>
            <person name="Vilella A.J."/>
            <person name="Wen J."/>
            <person name="Xie X."/>
            <person name="Zody M.C."/>
            <person name="Baldwin J."/>
            <person name="Bloom T."/>
            <person name="Chin C.W."/>
            <person name="Heiman D."/>
            <person name="Nicol R."/>
            <person name="Nusbaum C."/>
            <person name="Young S."/>
            <person name="Wilkinson J."/>
            <person name="Worley K.C."/>
            <person name="Kovar C.L."/>
            <person name="Muzny D.M."/>
            <person name="Gibbs R.A."/>
            <person name="Cree A."/>
            <person name="Dihn H.H."/>
            <person name="Fowler G."/>
            <person name="Jhangiani S."/>
            <person name="Joshi V."/>
            <person name="Lee S."/>
            <person name="Lewis L.R."/>
            <person name="Nazareth L.V."/>
            <person name="Okwuonu G."/>
            <person name="Santibanez J."/>
            <person name="Warren W.C."/>
            <person name="Mardis E.R."/>
            <person name="Weinstock G.M."/>
            <person name="Wilson R.K."/>
            <person name="Delehaunty K."/>
            <person name="Dooling D."/>
            <person name="Fronik C."/>
            <person name="Fulton L."/>
            <person name="Fulton B."/>
            <person name="Graves T."/>
            <person name="Minx P."/>
            <person name="Sodergren E."/>
            <person name="Birney E."/>
            <person name="Margulies E.H."/>
            <person name="Herrero J."/>
            <person name="Green E.D."/>
            <person name="Haussler D."/>
            <person name="Siepel A."/>
            <person name="Goldman N."/>
            <person name="Pollard K.S."/>
            <person name="Pedersen J.S."/>
            <person name="Lander E.S."/>
            <person name="Kellis M."/>
        </authorList>
    </citation>
    <scope>NUCLEOTIDE SEQUENCE [LARGE SCALE GENOMIC DNA]</scope>
    <source>
        <strain evidence="2 3">Thorbecke inbred</strain>
    </source>
</reference>
<reference evidence="2" key="3">
    <citation type="submission" date="2025-09" db="UniProtKB">
        <authorList>
            <consortium name="Ensembl"/>
        </authorList>
    </citation>
    <scope>IDENTIFICATION</scope>
    <source>
        <strain evidence="2">Thorbecke</strain>
    </source>
</reference>
<protein>
    <submittedName>
        <fullName evidence="2">Zinc finger protein 286A</fullName>
    </submittedName>
</protein>
<name>A0A5F9C8T9_RABIT</name>
<dbReference type="AlphaFoldDB" id="A0A5F9C8T9"/>
<keyword evidence="3" id="KW-1185">Reference proteome</keyword>
<feature type="region of interest" description="Disordered" evidence="1">
    <location>
        <begin position="1"/>
        <end position="60"/>
    </location>
</feature>
<sequence length="60" mass="6782">METELAEMPERRALSFQESPLSQEKSAEGGEVAALRLTARSQGSPFPNLRATMWRMEKSR</sequence>
<evidence type="ECO:0000313" key="3">
    <source>
        <dbReference type="Proteomes" id="UP000001811"/>
    </source>
</evidence>
<dbReference type="Proteomes" id="UP000001811">
    <property type="component" value="Chromosome 19"/>
</dbReference>
<dbReference type="Ensembl" id="ENSOCUT00000039095.1">
    <property type="protein sequence ID" value="ENSOCUP00000029929.1"/>
    <property type="gene ID" value="ENSOCUG00000024037.3"/>
</dbReference>
<organism evidence="2 3">
    <name type="scientific">Oryctolagus cuniculus</name>
    <name type="common">Rabbit</name>
    <dbReference type="NCBI Taxonomy" id="9986"/>
    <lineage>
        <taxon>Eukaryota</taxon>
        <taxon>Metazoa</taxon>
        <taxon>Chordata</taxon>
        <taxon>Craniata</taxon>
        <taxon>Vertebrata</taxon>
        <taxon>Euteleostomi</taxon>
        <taxon>Mammalia</taxon>
        <taxon>Eutheria</taxon>
        <taxon>Euarchontoglires</taxon>
        <taxon>Glires</taxon>
        <taxon>Lagomorpha</taxon>
        <taxon>Leporidae</taxon>
        <taxon>Oryctolagus</taxon>
    </lineage>
</organism>
<dbReference type="EMBL" id="AAGW02049339">
    <property type="status" value="NOT_ANNOTATED_CDS"/>
    <property type="molecule type" value="Genomic_DNA"/>
</dbReference>
<evidence type="ECO:0000313" key="2">
    <source>
        <dbReference type="Ensembl" id="ENSOCUP00000029929.1"/>
    </source>
</evidence>
<reference evidence="2" key="2">
    <citation type="submission" date="2025-08" db="UniProtKB">
        <authorList>
            <consortium name="Ensembl"/>
        </authorList>
    </citation>
    <scope>IDENTIFICATION</scope>
    <source>
        <strain evidence="2">Thorbecke</strain>
    </source>
</reference>
<evidence type="ECO:0000256" key="1">
    <source>
        <dbReference type="SAM" id="MobiDB-lite"/>
    </source>
</evidence>
<accession>A0A5F9C8T9</accession>
<dbReference type="GeneTree" id="ENSGT00940000161686"/>
<dbReference type="Bgee" id="ENSOCUG00000024037">
    <property type="expression patterns" value="Expressed in autopod skin and 17 other cell types or tissues"/>
</dbReference>